<proteinExistence type="predicted"/>
<feature type="region of interest" description="Disordered" evidence="4">
    <location>
        <begin position="752"/>
        <end position="776"/>
    </location>
</feature>
<evidence type="ECO:0000256" key="4">
    <source>
        <dbReference type="SAM" id="MobiDB-lite"/>
    </source>
</evidence>
<feature type="compositionally biased region" description="Gly residues" evidence="4">
    <location>
        <begin position="754"/>
        <end position="765"/>
    </location>
</feature>
<feature type="repeat" description="Pumilio" evidence="3">
    <location>
        <begin position="686"/>
        <end position="721"/>
    </location>
</feature>
<dbReference type="AlphaFoldDB" id="A0A366R7J3"/>
<feature type="compositionally biased region" description="Polar residues" evidence="4">
    <location>
        <begin position="185"/>
        <end position="195"/>
    </location>
</feature>
<evidence type="ECO:0000313" key="7">
    <source>
        <dbReference type="Proteomes" id="UP000253153"/>
    </source>
</evidence>
<sequence>MSSPGHPQGSPDKIAPIFTAIMQGETQSGSLLASASKETSKTNPSKKSISALTTSKLANQGLPKKMKFSHDISTTGDSYPMDKLLAKLNEQQAVVDTLKANEEAIQYARSFDHASSSNSLPVTPATDAFPSTAPTTRPASAALDDARGESEEVVRLKAQLAQAENKISKLGQELAETRVVKTGNDTSGLGINSSGYPAREGQWPSPDDAHSDTSEALSASTFNRTREIWGNHPGPFNNTLQAPVAEPAPGKWLGGRGFNPPCPEPNGAPYPIMDGYRSERLTPDAEMMRPNYGRRGTRMESRFNSPQPFGSGYGGGYNSPANQSDYMGSPIPGAPMNAPQGLGPMGVYPPYPLPAGTPLSPHASEFTSGSGWKNEIGSPSVYPHKGLDPRDVLSPNDQTYLPPTEPLNYRRLLDRNVNCNWKYIVDKIVCNNDQQASIFLQQKLKVGTPEQKFEIVDAIVAQAYPLMVNRFGNFLVQRCFEHGTPDQVIHIAEAIRGNTLNLSMDPFGCHVVQKAFDSVPENFKAIMVSELLRRIPETVIHRYACHVWQKLFELRWTESPPQIMKYVNEALNGMWHEVALGETGSLVVQNIFENCLEEDKRPCIEEVLANIDIVAHGQFGNWCIQHICEHGAPPDRSRAVDHVIRYAAEYSTDQFASKVVEKCLKIGGAEFLGRYLDRVSEGRRDRTRIPLIDIASDQYGNYLIQWILNNASPQHRENVAAHIRKHMVSLRGSKFGSRVGMLCTNHAVATRPGPGAGPGMGGRMGPGPRYNNNGYR</sequence>
<feature type="compositionally biased region" description="Low complexity" evidence="4">
    <location>
        <begin position="766"/>
        <end position="776"/>
    </location>
</feature>
<dbReference type="GeneID" id="41997757"/>
<dbReference type="PANTHER" id="PTHR12537">
    <property type="entry name" value="RNA BINDING PROTEIN PUMILIO-RELATED"/>
    <property type="match status" value="1"/>
</dbReference>
<dbReference type="InterPro" id="IPR033712">
    <property type="entry name" value="Pumilio_RNA-bd"/>
</dbReference>
<dbReference type="PANTHER" id="PTHR12537:SF48">
    <property type="entry name" value="MEIOTIC COILED-COIL PROTEIN 2"/>
    <property type="match status" value="1"/>
</dbReference>
<dbReference type="Gene3D" id="1.25.10.10">
    <property type="entry name" value="Leucine-rich Repeat Variant"/>
    <property type="match status" value="1"/>
</dbReference>
<dbReference type="PROSITE" id="PS50303">
    <property type="entry name" value="PUM_HD"/>
    <property type="match status" value="1"/>
</dbReference>
<dbReference type="Pfam" id="PF00806">
    <property type="entry name" value="PUF"/>
    <property type="match status" value="8"/>
</dbReference>
<evidence type="ECO:0000256" key="1">
    <source>
        <dbReference type="ARBA" id="ARBA00022737"/>
    </source>
</evidence>
<feature type="compositionally biased region" description="Polar residues" evidence="4">
    <location>
        <begin position="28"/>
        <end position="58"/>
    </location>
</feature>
<dbReference type="Proteomes" id="UP000253153">
    <property type="component" value="Unassembled WGS sequence"/>
</dbReference>
<gene>
    <name evidence="6" type="ORF">FIESC28_08323</name>
</gene>
<feature type="domain" description="PUM-HD" evidence="5">
    <location>
        <begin position="395"/>
        <end position="747"/>
    </location>
</feature>
<dbReference type="GO" id="GO:0010608">
    <property type="term" value="P:post-transcriptional regulation of gene expression"/>
    <property type="evidence" value="ECO:0007669"/>
    <property type="project" value="TreeGrafter"/>
</dbReference>
<dbReference type="InterPro" id="IPR016024">
    <property type="entry name" value="ARM-type_fold"/>
</dbReference>
<comment type="function">
    <text evidence="2">RNA-binding nucleolar protein required for pre-rRNA processing. Involved in production of 18S rRNA and assembly of small ribosomal subunit.</text>
</comment>
<dbReference type="SUPFAM" id="SSF48371">
    <property type="entry name" value="ARM repeat"/>
    <property type="match status" value="1"/>
</dbReference>
<evidence type="ECO:0000313" key="6">
    <source>
        <dbReference type="EMBL" id="RBR13137.1"/>
    </source>
</evidence>
<keyword evidence="1" id="KW-0677">Repeat</keyword>
<feature type="repeat" description="Pumilio" evidence="3">
    <location>
        <begin position="458"/>
        <end position="493"/>
    </location>
</feature>
<dbReference type="InterPro" id="IPR033133">
    <property type="entry name" value="PUM-HD"/>
</dbReference>
<dbReference type="OrthoDB" id="668540at2759"/>
<dbReference type="EMBL" id="QKXC01000188">
    <property type="protein sequence ID" value="RBR13137.1"/>
    <property type="molecule type" value="Genomic_DNA"/>
</dbReference>
<keyword evidence="7" id="KW-1185">Reference proteome</keyword>
<dbReference type="InterPro" id="IPR001313">
    <property type="entry name" value="Pumilio_RNA-bd_rpt"/>
</dbReference>
<accession>A0A366R7J3</accession>
<evidence type="ECO:0000256" key="3">
    <source>
        <dbReference type="PROSITE-ProRule" id="PRU00317"/>
    </source>
</evidence>
<name>A0A366R7J3_9HYPO</name>
<dbReference type="GO" id="GO:0005737">
    <property type="term" value="C:cytoplasm"/>
    <property type="evidence" value="ECO:0007669"/>
    <property type="project" value="TreeGrafter"/>
</dbReference>
<feature type="region of interest" description="Disordered" evidence="4">
    <location>
        <begin position="287"/>
        <end position="310"/>
    </location>
</feature>
<feature type="region of interest" description="Disordered" evidence="4">
    <location>
        <begin position="185"/>
        <end position="215"/>
    </location>
</feature>
<evidence type="ECO:0000256" key="2">
    <source>
        <dbReference type="ARBA" id="ARBA00024893"/>
    </source>
</evidence>
<dbReference type="CDD" id="cd07920">
    <property type="entry name" value="Pumilio"/>
    <property type="match status" value="1"/>
</dbReference>
<comment type="caution">
    <text evidence="6">The sequence shown here is derived from an EMBL/GenBank/DDBJ whole genome shotgun (WGS) entry which is preliminary data.</text>
</comment>
<feature type="region of interest" description="Disordered" evidence="4">
    <location>
        <begin position="359"/>
        <end position="387"/>
    </location>
</feature>
<dbReference type="InterPro" id="IPR011989">
    <property type="entry name" value="ARM-like"/>
</dbReference>
<evidence type="ECO:0000259" key="5">
    <source>
        <dbReference type="PROSITE" id="PS50303"/>
    </source>
</evidence>
<feature type="repeat" description="Pumilio" evidence="3">
    <location>
        <begin position="494"/>
        <end position="529"/>
    </location>
</feature>
<dbReference type="PROSITE" id="PS50302">
    <property type="entry name" value="PUM"/>
    <property type="match status" value="3"/>
</dbReference>
<dbReference type="RefSeq" id="XP_031013474.1">
    <property type="nucleotide sequence ID" value="XM_031162461.1"/>
</dbReference>
<dbReference type="SMART" id="SM00025">
    <property type="entry name" value="Pumilio"/>
    <property type="match status" value="8"/>
</dbReference>
<reference evidence="6 7" key="1">
    <citation type="submission" date="2018-06" db="EMBL/GenBank/DDBJ databases">
        <title>Fusarium incarnatum-equiseti species complex species 28.</title>
        <authorList>
            <person name="Gardiner D.M."/>
        </authorList>
    </citation>
    <scope>NUCLEOTIDE SEQUENCE [LARGE SCALE GENOMIC DNA]</scope>
    <source>
        <strain evidence="6 7">FIESC_28</strain>
    </source>
</reference>
<protein>
    <recommendedName>
        <fullName evidence="5">PUM-HD domain-containing protein</fullName>
    </recommendedName>
</protein>
<organism evidence="6 7">
    <name type="scientific">Fusarium coffeatum</name>
    <dbReference type="NCBI Taxonomy" id="231269"/>
    <lineage>
        <taxon>Eukaryota</taxon>
        <taxon>Fungi</taxon>
        <taxon>Dikarya</taxon>
        <taxon>Ascomycota</taxon>
        <taxon>Pezizomycotina</taxon>
        <taxon>Sordariomycetes</taxon>
        <taxon>Hypocreomycetidae</taxon>
        <taxon>Hypocreales</taxon>
        <taxon>Nectriaceae</taxon>
        <taxon>Fusarium</taxon>
        <taxon>Fusarium incarnatum-equiseti species complex</taxon>
    </lineage>
</organism>
<feature type="region of interest" description="Disordered" evidence="4">
    <location>
        <begin position="112"/>
        <end position="148"/>
    </location>
</feature>
<dbReference type="GO" id="GO:0003730">
    <property type="term" value="F:mRNA 3'-UTR binding"/>
    <property type="evidence" value="ECO:0007669"/>
    <property type="project" value="TreeGrafter"/>
</dbReference>
<feature type="region of interest" description="Disordered" evidence="4">
    <location>
        <begin position="28"/>
        <end position="73"/>
    </location>
</feature>
<feature type="compositionally biased region" description="Low complexity" evidence="4">
    <location>
        <begin position="128"/>
        <end position="142"/>
    </location>
</feature>